<dbReference type="AlphaFoldDB" id="A0A4Y2NFK9"/>
<name>A0A4Y2NFK9_ARAVE</name>
<evidence type="ECO:0000313" key="3">
    <source>
        <dbReference type="Proteomes" id="UP000499080"/>
    </source>
</evidence>
<gene>
    <name evidence="2" type="ORF">AVEN_168420_1</name>
</gene>
<reference evidence="2 3" key="1">
    <citation type="journal article" date="2019" name="Sci. Rep.">
        <title>Orb-weaving spider Araneus ventricosus genome elucidates the spidroin gene catalogue.</title>
        <authorList>
            <person name="Kono N."/>
            <person name="Nakamura H."/>
            <person name="Ohtoshi R."/>
            <person name="Moran D.A.P."/>
            <person name="Shinohara A."/>
            <person name="Yoshida Y."/>
            <person name="Fujiwara M."/>
            <person name="Mori M."/>
            <person name="Tomita M."/>
            <person name="Arakawa K."/>
        </authorList>
    </citation>
    <scope>NUCLEOTIDE SEQUENCE [LARGE SCALE GENOMIC DNA]</scope>
</reference>
<evidence type="ECO:0000313" key="2">
    <source>
        <dbReference type="EMBL" id="GBN36546.1"/>
    </source>
</evidence>
<dbReference type="EMBL" id="BGPR01008858">
    <property type="protein sequence ID" value="GBN36546.1"/>
    <property type="molecule type" value="Genomic_DNA"/>
</dbReference>
<evidence type="ECO:0000256" key="1">
    <source>
        <dbReference type="SAM" id="MobiDB-lite"/>
    </source>
</evidence>
<keyword evidence="3" id="KW-1185">Reference proteome</keyword>
<organism evidence="2 3">
    <name type="scientific">Araneus ventricosus</name>
    <name type="common">Orbweaver spider</name>
    <name type="synonym">Epeira ventricosa</name>
    <dbReference type="NCBI Taxonomy" id="182803"/>
    <lineage>
        <taxon>Eukaryota</taxon>
        <taxon>Metazoa</taxon>
        <taxon>Ecdysozoa</taxon>
        <taxon>Arthropoda</taxon>
        <taxon>Chelicerata</taxon>
        <taxon>Arachnida</taxon>
        <taxon>Araneae</taxon>
        <taxon>Araneomorphae</taxon>
        <taxon>Entelegynae</taxon>
        <taxon>Araneoidea</taxon>
        <taxon>Araneidae</taxon>
        <taxon>Araneus</taxon>
    </lineage>
</organism>
<accession>A0A4Y2NFK9</accession>
<comment type="caution">
    <text evidence="2">The sequence shown here is derived from an EMBL/GenBank/DDBJ whole genome shotgun (WGS) entry which is preliminary data.</text>
</comment>
<proteinExistence type="predicted"/>
<feature type="compositionally biased region" description="Basic and acidic residues" evidence="1">
    <location>
        <begin position="92"/>
        <end position="104"/>
    </location>
</feature>
<protein>
    <submittedName>
        <fullName evidence="2">Uncharacterized protein</fullName>
    </submittedName>
</protein>
<dbReference type="Proteomes" id="UP000499080">
    <property type="component" value="Unassembled WGS sequence"/>
</dbReference>
<sequence>MTTSDGSADTSEAIFARWHGYNNFCGAVNPQGSYFSSSLEASNHSHISSGHQGHPVPYDAVMVSSIHTRNRKRNVSSNRRTTENNQAHKRSRPEICVKSGKDLSTDSEQDDTNYDKVLEINATSQIASDDSHLAGTYHVIQTIKESPSHSQEMQFLSN</sequence>
<feature type="region of interest" description="Disordered" evidence="1">
    <location>
        <begin position="68"/>
        <end position="110"/>
    </location>
</feature>